<organism evidence="2 3">
    <name type="scientific">Thiomicrorhabdus heinhorstiae</name>
    <dbReference type="NCBI Taxonomy" id="2748010"/>
    <lineage>
        <taxon>Bacteria</taxon>
        <taxon>Pseudomonadati</taxon>
        <taxon>Pseudomonadota</taxon>
        <taxon>Gammaproteobacteria</taxon>
        <taxon>Thiotrichales</taxon>
        <taxon>Piscirickettsiaceae</taxon>
        <taxon>Thiomicrorhabdus</taxon>
    </lineage>
</organism>
<dbReference type="GO" id="GO:0016787">
    <property type="term" value="F:hydrolase activity"/>
    <property type="evidence" value="ECO:0007669"/>
    <property type="project" value="UniProtKB-KW"/>
</dbReference>
<evidence type="ECO:0000313" key="2">
    <source>
        <dbReference type="EMBL" id="MBF6057951.1"/>
    </source>
</evidence>
<dbReference type="InterPro" id="IPR018550">
    <property type="entry name" value="Lipid-A_deacylase-rel"/>
</dbReference>
<name>A0ABS0BYN2_9GAMM</name>
<comment type="caution">
    <text evidence="2">The sequence shown here is derived from an EMBL/GenBank/DDBJ whole genome shotgun (WGS) entry which is preliminary data.</text>
</comment>
<dbReference type="Pfam" id="PF09411">
    <property type="entry name" value="PagL"/>
    <property type="match status" value="1"/>
</dbReference>
<keyword evidence="2" id="KW-0378">Hydrolase</keyword>
<keyword evidence="1" id="KW-0732">Signal</keyword>
<accession>A0ABS0BYN2</accession>
<proteinExistence type="predicted"/>
<dbReference type="RefSeq" id="WP_185978098.1">
    <property type="nucleotide sequence ID" value="NZ_JACBGI020000009.1"/>
</dbReference>
<reference evidence="2 3" key="1">
    <citation type="submission" date="2020-06" db="EMBL/GenBank/DDBJ databases">
        <authorList>
            <person name="Scott K."/>
        </authorList>
    </citation>
    <scope>NUCLEOTIDE SEQUENCE [LARGE SCALE GENOMIC DNA]</scope>
    <source>
        <strain evidence="2 3">HH1</strain>
    </source>
</reference>
<gene>
    <name evidence="2" type="ORF">H8792_006305</name>
</gene>
<dbReference type="EMBL" id="JACBGI020000009">
    <property type="protein sequence ID" value="MBF6057951.1"/>
    <property type="molecule type" value="Genomic_DNA"/>
</dbReference>
<sequence length="222" mass="25377">MHSSNPFKHVKRSIQLFTLSLSLFFFSSAQAQKAPNDLMPYAIVGSIASLVFACYQGKTPCTLDPKMNSNGLVFSFDRGQDNQLLQERVAIGMDWAEAIYEGKYWRLQGRWDLSFHHWHSERSAVKNDSGYIIGLTPIFRYILKDDEITPYIEMGAGPHFLDSIYIEDENKSTQLQFGDHLGIGFIAGRVEVGYRYIHISNANIELPNPGTDFHNLHFAYRF</sequence>
<protein>
    <submittedName>
        <fullName evidence="2">Acyloxyacyl hydrolase</fullName>
    </submittedName>
</protein>
<keyword evidence="3" id="KW-1185">Reference proteome</keyword>
<dbReference type="Gene3D" id="2.40.160.20">
    <property type="match status" value="1"/>
</dbReference>
<feature type="chain" id="PRO_5046424238" evidence="1">
    <location>
        <begin position="32"/>
        <end position="222"/>
    </location>
</feature>
<dbReference type="InterPro" id="IPR011250">
    <property type="entry name" value="OMP/PagP_B-barrel"/>
</dbReference>
<dbReference type="Proteomes" id="UP001193680">
    <property type="component" value="Unassembled WGS sequence"/>
</dbReference>
<reference evidence="2 3" key="2">
    <citation type="submission" date="2020-11" db="EMBL/GenBank/DDBJ databases">
        <title>Sulfur oxidizing isolate from Hospital Hole Sinkhole.</title>
        <authorList>
            <person name="Scott K.M."/>
        </authorList>
    </citation>
    <scope>NUCLEOTIDE SEQUENCE [LARGE SCALE GENOMIC DNA]</scope>
    <source>
        <strain evidence="2 3">HH1</strain>
    </source>
</reference>
<feature type="signal peptide" evidence="1">
    <location>
        <begin position="1"/>
        <end position="31"/>
    </location>
</feature>
<evidence type="ECO:0000313" key="3">
    <source>
        <dbReference type="Proteomes" id="UP001193680"/>
    </source>
</evidence>
<evidence type="ECO:0000256" key="1">
    <source>
        <dbReference type="SAM" id="SignalP"/>
    </source>
</evidence>
<dbReference type="SUPFAM" id="SSF56925">
    <property type="entry name" value="OMPA-like"/>
    <property type="match status" value="1"/>
</dbReference>